<feature type="non-terminal residue" evidence="1">
    <location>
        <position position="1"/>
    </location>
</feature>
<accession>A0A9N9K4G2</accession>
<proteinExistence type="predicted"/>
<gene>
    <name evidence="1" type="ORF">DERYTH_LOCUS25459</name>
</gene>
<dbReference type="Proteomes" id="UP000789405">
    <property type="component" value="Unassembled WGS sequence"/>
</dbReference>
<feature type="non-terminal residue" evidence="1">
    <location>
        <position position="57"/>
    </location>
</feature>
<sequence length="57" mass="6787">NSEIYLIELDQIEKEEDYIIDLVDENKKNEKSIAISSISYINTKRSYLIKEDKTKMM</sequence>
<comment type="caution">
    <text evidence="1">The sequence shown here is derived from an EMBL/GenBank/DDBJ whole genome shotgun (WGS) entry which is preliminary data.</text>
</comment>
<evidence type="ECO:0000313" key="1">
    <source>
        <dbReference type="EMBL" id="CAG8811400.1"/>
    </source>
</evidence>
<evidence type="ECO:0000313" key="2">
    <source>
        <dbReference type="Proteomes" id="UP000789405"/>
    </source>
</evidence>
<organism evidence="1 2">
    <name type="scientific">Dentiscutata erythropus</name>
    <dbReference type="NCBI Taxonomy" id="1348616"/>
    <lineage>
        <taxon>Eukaryota</taxon>
        <taxon>Fungi</taxon>
        <taxon>Fungi incertae sedis</taxon>
        <taxon>Mucoromycota</taxon>
        <taxon>Glomeromycotina</taxon>
        <taxon>Glomeromycetes</taxon>
        <taxon>Diversisporales</taxon>
        <taxon>Gigasporaceae</taxon>
        <taxon>Dentiscutata</taxon>
    </lineage>
</organism>
<keyword evidence="2" id="KW-1185">Reference proteome</keyword>
<dbReference type="AlphaFoldDB" id="A0A9N9K4G2"/>
<reference evidence="1" key="1">
    <citation type="submission" date="2021-06" db="EMBL/GenBank/DDBJ databases">
        <authorList>
            <person name="Kallberg Y."/>
            <person name="Tangrot J."/>
            <person name="Rosling A."/>
        </authorList>
    </citation>
    <scope>NUCLEOTIDE SEQUENCE</scope>
    <source>
        <strain evidence="1">MA453B</strain>
    </source>
</reference>
<dbReference type="EMBL" id="CAJVPY010047488">
    <property type="protein sequence ID" value="CAG8811400.1"/>
    <property type="molecule type" value="Genomic_DNA"/>
</dbReference>
<protein>
    <submittedName>
        <fullName evidence="1">27411_t:CDS:1</fullName>
    </submittedName>
</protein>
<name>A0A9N9K4G2_9GLOM</name>